<comment type="caution">
    <text evidence="2">The sequence shown here is derived from an EMBL/GenBank/DDBJ whole genome shotgun (WGS) entry which is preliminary data.</text>
</comment>
<reference evidence="2" key="2">
    <citation type="journal article" date="2021" name="PeerJ">
        <title>Extensive microbial diversity within the chicken gut microbiome revealed by metagenomics and culture.</title>
        <authorList>
            <person name="Gilroy R."/>
            <person name="Ravi A."/>
            <person name="Getino M."/>
            <person name="Pursley I."/>
            <person name="Horton D.L."/>
            <person name="Alikhan N.F."/>
            <person name="Baker D."/>
            <person name="Gharbi K."/>
            <person name="Hall N."/>
            <person name="Watson M."/>
            <person name="Adriaenssens E.M."/>
            <person name="Foster-Nyarko E."/>
            <person name="Jarju S."/>
            <person name="Secka A."/>
            <person name="Antonio M."/>
            <person name="Oren A."/>
            <person name="Chaudhuri R.R."/>
            <person name="La Ragione R."/>
            <person name="Hildebrand F."/>
            <person name="Pallen M.J."/>
        </authorList>
    </citation>
    <scope>NUCLEOTIDE SEQUENCE</scope>
    <source>
        <strain evidence="2">ChiSjej2B20-13462</strain>
    </source>
</reference>
<feature type="transmembrane region" description="Helical" evidence="1">
    <location>
        <begin position="64"/>
        <end position="83"/>
    </location>
</feature>
<dbReference type="EMBL" id="DVFN01000091">
    <property type="protein sequence ID" value="HIQ69871.1"/>
    <property type="molecule type" value="Genomic_DNA"/>
</dbReference>
<gene>
    <name evidence="2" type="ORF">IAA67_06050</name>
</gene>
<dbReference type="GO" id="GO:0003743">
    <property type="term" value="F:translation initiation factor activity"/>
    <property type="evidence" value="ECO:0007669"/>
    <property type="project" value="UniProtKB-KW"/>
</dbReference>
<keyword evidence="2" id="KW-0648">Protein biosynthesis</keyword>
<sequence>MVKGITRQVVVVQGGDPAMFEQAIFLVRDDLVSQGGVSEEALLEEARRACSPSLTLWARIRDRLLWAGCGAGAMGALWLAAALL</sequence>
<evidence type="ECO:0000256" key="1">
    <source>
        <dbReference type="SAM" id="Phobius"/>
    </source>
</evidence>
<dbReference type="Proteomes" id="UP000886874">
    <property type="component" value="Unassembled WGS sequence"/>
</dbReference>
<evidence type="ECO:0000313" key="2">
    <source>
        <dbReference type="EMBL" id="HIQ69871.1"/>
    </source>
</evidence>
<reference evidence="2" key="1">
    <citation type="submission" date="2020-10" db="EMBL/GenBank/DDBJ databases">
        <authorList>
            <person name="Gilroy R."/>
        </authorList>
    </citation>
    <scope>NUCLEOTIDE SEQUENCE</scope>
    <source>
        <strain evidence="2">ChiSjej2B20-13462</strain>
    </source>
</reference>
<keyword evidence="1" id="KW-0472">Membrane</keyword>
<dbReference type="AlphaFoldDB" id="A0A9D0Z775"/>
<accession>A0A9D0Z775</accession>
<protein>
    <submittedName>
        <fullName evidence="2">Translation initiation factor 2</fullName>
    </submittedName>
</protein>
<organism evidence="2 3">
    <name type="scientific">Candidatus Avoscillospira stercorigallinarum</name>
    <dbReference type="NCBI Taxonomy" id="2840708"/>
    <lineage>
        <taxon>Bacteria</taxon>
        <taxon>Bacillati</taxon>
        <taxon>Bacillota</taxon>
        <taxon>Clostridia</taxon>
        <taxon>Eubacteriales</taxon>
        <taxon>Oscillospiraceae</taxon>
        <taxon>Oscillospiraceae incertae sedis</taxon>
        <taxon>Candidatus Avoscillospira</taxon>
    </lineage>
</organism>
<name>A0A9D0Z775_9FIRM</name>
<keyword evidence="2" id="KW-0396">Initiation factor</keyword>
<keyword evidence="1" id="KW-1133">Transmembrane helix</keyword>
<keyword evidence="1" id="KW-0812">Transmembrane</keyword>
<proteinExistence type="predicted"/>
<evidence type="ECO:0000313" key="3">
    <source>
        <dbReference type="Proteomes" id="UP000886874"/>
    </source>
</evidence>